<dbReference type="EMBL" id="CVRI01000044">
    <property type="protein sequence ID" value="CRK96796.1"/>
    <property type="molecule type" value="Genomic_DNA"/>
</dbReference>
<keyword evidence="1" id="KW-0812">Transmembrane</keyword>
<dbReference type="AlphaFoldDB" id="A0A1J1IB60"/>
<sequence length="127" mass="14740">MKGYLIADNELEFNKRFFALLHIGCGMMMMMWQNCFELKFDMIALSRNLLPSHTHTKHDLQSQINECCFFPPAATSLPPYIISLILRWKVGSTNIFSWNVNQFHRQAKPLNTRMHIALALAKNKNSP</sequence>
<protein>
    <submittedName>
        <fullName evidence="2">CLUMA_CG010094, isoform A</fullName>
    </submittedName>
</protein>
<organism evidence="2 3">
    <name type="scientific">Clunio marinus</name>
    <dbReference type="NCBI Taxonomy" id="568069"/>
    <lineage>
        <taxon>Eukaryota</taxon>
        <taxon>Metazoa</taxon>
        <taxon>Ecdysozoa</taxon>
        <taxon>Arthropoda</taxon>
        <taxon>Hexapoda</taxon>
        <taxon>Insecta</taxon>
        <taxon>Pterygota</taxon>
        <taxon>Neoptera</taxon>
        <taxon>Endopterygota</taxon>
        <taxon>Diptera</taxon>
        <taxon>Nematocera</taxon>
        <taxon>Chironomoidea</taxon>
        <taxon>Chironomidae</taxon>
        <taxon>Clunio</taxon>
    </lineage>
</organism>
<keyword evidence="1" id="KW-1133">Transmembrane helix</keyword>
<keyword evidence="3" id="KW-1185">Reference proteome</keyword>
<evidence type="ECO:0000256" key="1">
    <source>
        <dbReference type="SAM" id="Phobius"/>
    </source>
</evidence>
<name>A0A1J1IB60_9DIPT</name>
<gene>
    <name evidence="2" type="ORF">CLUMA_CG010094</name>
</gene>
<proteinExistence type="predicted"/>
<keyword evidence="1" id="KW-0472">Membrane</keyword>
<evidence type="ECO:0000313" key="3">
    <source>
        <dbReference type="Proteomes" id="UP000183832"/>
    </source>
</evidence>
<accession>A0A1J1IB60</accession>
<evidence type="ECO:0000313" key="2">
    <source>
        <dbReference type="EMBL" id="CRK96796.1"/>
    </source>
</evidence>
<reference evidence="2 3" key="1">
    <citation type="submission" date="2015-04" db="EMBL/GenBank/DDBJ databases">
        <authorList>
            <person name="Syromyatnikov M.Y."/>
            <person name="Popov V.N."/>
        </authorList>
    </citation>
    <scope>NUCLEOTIDE SEQUENCE [LARGE SCALE GENOMIC DNA]</scope>
</reference>
<feature type="transmembrane region" description="Helical" evidence="1">
    <location>
        <begin position="17"/>
        <end position="36"/>
    </location>
</feature>
<dbReference type="Proteomes" id="UP000183832">
    <property type="component" value="Unassembled WGS sequence"/>
</dbReference>